<evidence type="ECO:0008006" key="4">
    <source>
        <dbReference type="Google" id="ProtNLM"/>
    </source>
</evidence>
<dbReference type="OrthoDB" id="9799565at2"/>
<organism evidence="2 3">
    <name type="scientific">Psychrosphaera saromensis</name>
    <dbReference type="NCBI Taxonomy" id="716813"/>
    <lineage>
        <taxon>Bacteria</taxon>
        <taxon>Pseudomonadati</taxon>
        <taxon>Pseudomonadota</taxon>
        <taxon>Gammaproteobacteria</taxon>
        <taxon>Alteromonadales</taxon>
        <taxon>Pseudoalteromonadaceae</taxon>
        <taxon>Psychrosphaera</taxon>
    </lineage>
</organism>
<protein>
    <recommendedName>
        <fullName evidence="4">DUF2798 domain-containing protein</fullName>
    </recommendedName>
</protein>
<keyword evidence="3" id="KW-1185">Reference proteome</keyword>
<feature type="transmembrane region" description="Helical" evidence="1">
    <location>
        <begin position="12"/>
        <end position="35"/>
    </location>
</feature>
<proteinExistence type="predicted"/>
<keyword evidence="1" id="KW-1133">Transmembrane helix</keyword>
<evidence type="ECO:0000313" key="3">
    <source>
        <dbReference type="Proteomes" id="UP000239007"/>
    </source>
</evidence>
<name>A0A2S7UZX9_9GAMM</name>
<dbReference type="InterPro" id="IPR021529">
    <property type="entry name" value="DUF2798"/>
</dbReference>
<keyword evidence="1" id="KW-0812">Transmembrane</keyword>
<evidence type="ECO:0000256" key="1">
    <source>
        <dbReference type="SAM" id="Phobius"/>
    </source>
</evidence>
<dbReference type="EMBL" id="MSCH01000003">
    <property type="protein sequence ID" value="PQJ54830.1"/>
    <property type="molecule type" value="Genomic_DNA"/>
</dbReference>
<accession>A0A2S7UZX9</accession>
<evidence type="ECO:0000313" key="2">
    <source>
        <dbReference type="EMBL" id="PQJ54830.1"/>
    </source>
</evidence>
<keyword evidence="1" id="KW-0472">Membrane</keyword>
<gene>
    <name evidence="2" type="ORF">BTO11_15010</name>
</gene>
<dbReference type="Pfam" id="PF11391">
    <property type="entry name" value="DUF2798"/>
    <property type="match status" value="1"/>
</dbReference>
<reference evidence="2 3" key="1">
    <citation type="submission" date="2016-12" db="EMBL/GenBank/DDBJ databases">
        <title>Diversity of luminous bacteria.</title>
        <authorList>
            <person name="Yoshizawa S."/>
            <person name="Kogure K."/>
        </authorList>
    </citation>
    <scope>NUCLEOTIDE SEQUENCE [LARGE SCALE GENOMIC DNA]</scope>
    <source>
        <strain evidence="2 3">SA4-48</strain>
    </source>
</reference>
<sequence>MISEKHQHLVFAFFMALLMSCLMSFVITVFNIGFADNLLSLWLQAWSFAFVVAFPAVVTVAPLVKKLTAAVVKK</sequence>
<feature type="transmembrane region" description="Helical" evidence="1">
    <location>
        <begin position="41"/>
        <end position="64"/>
    </location>
</feature>
<dbReference type="Proteomes" id="UP000239007">
    <property type="component" value="Unassembled WGS sequence"/>
</dbReference>
<dbReference type="AlphaFoldDB" id="A0A2S7UZX9"/>
<dbReference type="PROSITE" id="PS51257">
    <property type="entry name" value="PROKAR_LIPOPROTEIN"/>
    <property type="match status" value="1"/>
</dbReference>
<dbReference type="RefSeq" id="WP_105053355.1">
    <property type="nucleotide sequence ID" value="NZ_BMYG01000001.1"/>
</dbReference>
<comment type="caution">
    <text evidence="2">The sequence shown here is derived from an EMBL/GenBank/DDBJ whole genome shotgun (WGS) entry which is preliminary data.</text>
</comment>